<sequence length="384" mass="41979">MTNFKENPADVFEIAATCTGDWRIQLLALFTRIASKSYAKDPKPTINGSTTGGNNVPYRLNPGLLQSLPSAMAGQSLTGNIDNVIREIHGVHVIGKSLVDHINYYGRWLQTVSAIQIAQGHQAIQALNVICDHLRDTNTITVSGGSGPDGFARPVYDFIQKKIHDINQLERHKHRFFVYHPDTNWYGAFHRLIRESPLPPEFCAKADNLDTICLFMQDVRQRLAEASDGGESVVFHLLIPSWYSIFIREPLHFPDSLQPLRVEGEKHKGKELVEMNLPAAPREMLSGIANVLDPRSSNAIASVTSMAVTGPVVGWGINGACLALGIGVGAITGLGPLLAVPVWFGTAAPAMETAGPVIQETIYNTLCEEAPRILGSTERMVIQE</sequence>
<dbReference type="Pfam" id="PF20219">
    <property type="entry name" value="DUF6579"/>
    <property type="match status" value="1"/>
</dbReference>
<evidence type="ECO:0000313" key="2">
    <source>
        <dbReference type="Proteomes" id="UP000236664"/>
    </source>
</evidence>
<dbReference type="AlphaFoldDB" id="A0A2K0U497"/>
<dbReference type="Proteomes" id="UP000236664">
    <property type="component" value="Unassembled WGS sequence"/>
</dbReference>
<proteinExistence type="predicted"/>
<reference evidence="1 2" key="1">
    <citation type="submission" date="2017-06" db="EMBL/GenBank/DDBJ databases">
        <title>Genome of Fusarium nygamai isolate CS10214.</title>
        <authorList>
            <person name="Gardiner D.M."/>
            <person name="Obanor F."/>
            <person name="Kazan K."/>
        </authorList>
    </citation>
    <scope>NUCLEOTIDE SEQUENCE [LARGE SCALE GENOMIC DNA]</scope>
    <source>
        <strain evidence="1 2">CS10214</strain>
    </source>
</reference>
<dbReference type="InterPro" id="IPR046486">
    <property type="entry name" value="DUF6579"/>
</dbReference>
<protein>
    <submittedName>
        <fullName evidence="1">Uncharacterized protein</fullName>
    </submittedName>
</protein>
<name>A0A2K0U497_GIBNY</name>
<organism evidence="1 2">
    <name type="scientific">Gibberella nygamai</name>
    <name type="common">Bean root rot disease fungus</name>
    <name type="synonym">Fusarium nygamai</name>
    <dbReference type="NCBI Taxonomy" id="42673"/>
    <lineage>
        <taxon>Eukaryota</taxon>
        <taxon>Fungi</taxon>
        <taxon>Dikarya</taxon>
        <taxon>Ascomycota</taxon>
        <taxon>Pezizomycotina</taxon>
        <taxon>Sordariomycetes</taxon>
        <taxon>Hypocreomycetidae</taxon>
        <taxon>Hypocreales</taxon>
        <taxon>Nectriaceae</taxon>
        <taxon>Fusarium</taxon>
        <taxon>Fusarium fujikuroi species complex</taxon>
    </lineage>
</organism>
<gene>
    <name evidence="1" type="ORF">FNYG_15829</name>
</gene>
<dbReference type="EMBL" id="MTQA01000741">
    <property type="protein sequence ID" value="PNP52591.1"/>
    <property type="molecule type" value="Genomic_DNA"/>
</dbReference>
<comment type="caution">
    <text evidence="1">The sequence shown here is derived from an EMBL/GenBank/DDBJ whole genome shotgun (WGS) entry which is preliminary data.</text>
</comment>
<evidence type="ECO:0000313" key="1">
    <source>
        <dbReference type="EMBL" id="PNP52591.1"/>
    </source>
</evidence>
<keyword evidence="2" id="KW-1185">Reference proteome</keyword>
<accession>A0A2K0U497</accession>
<dbReference type="OrthoDB" id="3852249at2759"/>
<dbReference type="STRING" id="42673.A0A2K0U497"/>